<sequence>MVNQTPTSTQNCFPLQTVPPQSAENPDIKTYYSACPAGYSAANTFTTGYFNEPTYVFSMPFPTKSYDVTVTNLACCPSGKYHFAYRDVDPSVTVRNGVHHTVSLYIMPSCVATRVSALSGKGMAMKSWHNTAVYDKKRDLADRQANHDAEATITDSWNMDNTLYAQARARVVHRLPGRVHLL</sequence>
<accession>A0AA40EIQ1</accession>
<protein>
    <submittedName>
        <fullName evidence="1">Uncharacterized protein</fullName>
    </submittedName>
</protein>
<proteinExistence type="predicted"/>
<name>A0AA40EIQ1_9PEZI</name>
<gene>
    <name evidence="1" type="ORF">B0T21DRAFT_436022</name>
</gene>
<evidence type="ECO:0000313" key="1">
    <source>
        <dbReference type="EMBL" id="KAK0739308.1"/>
    </source>
</evidence>
<reference evidence="1" key="1">
    <citation type="submission" date="2023-06" db="EMBL/GenBank/DDBJ databases">
        <title>Genome-scale phylogeny and comparative genomics of the fungal order Sordariales.</title>
        <authorList>
            <consortium name="Lawrence Berkeley National Laboratory"/>
            <person name="Hensen N."/>
            <person name="Bonometti L."/>
            <person name="Westerberg I."/>
            <person name="Brannstrom I.O."/>
            <person name="Guillou S."/>
            <person name="Cros-Aarteil S."/>
            <person name="Calhoun S."/>
            <person name="Haridas S."/>
            <person name="Kuo A."/>
            <person name="Mondo S."/>
            <person name="Pangilinan J."/>
            <person name="Riley R."/>
            <person name="Labutti K."/>
            <person name="Andreopoulos B."/>
            <person name="Lipzen A."/>
            <person name="Chen C."/>
            <person name="Yanf M."/>
            <person name="Daum C."/>
            <person name="Ng V."/>
            <person name="Clum A."/>
            <person name="Steindorff A."/>
            <person name="Ohm R."/>
            <person name="Martin F."/>
            <person name="Silar P."/>
            <person name="Natvig D."/>
            <person name="Lalanne C."/>
            <person name="Gautier V."/>
            <person name="Ament-Velasquez S.L."/>
            <person name="Kruys A."/>
            <person name="Hutchinson M.I."/>
            <person name="Powell A.J."/>
            <person name="Barry K."/>
            <person name="Miller A.N."/>
            <person name="Grigoriev I.V."/>
            <person name="Debuchy R."/>
            <person name="Gladieux P."/>
            <person name="Thoren M.H."/>
            <person name="Johannesson H."/>
        </authorList>
    </citation>
    <scope>NUCLEOTIDE SEQUENCE</scope>
    <source>
        <strain evidence="1">CBS 540.89</strain>
    </source>
</reference>
<dbReference type="EMBL" id="JAUKTV010000004">
    <property type="protein sequence ID" value="KAK0739308.1"/>
    <property type="molecule type" value="Genomic_DNA"/>
</dbReference>
<comment type="caution">
    <text evidence="1">The sequence shown here is derived from an EMBL/GenBank/DDBJ whole genome shotgun (WGS) entry which is preliminary data.</text>
</comment>
<dbReference type="AlphaFoldDB" id="A0AA40EIQ1"/>
<organism evidence="1 2">
    <name type="scientific">Apiosordaria backusii</name>
    <dbReference type="NCBI Taxonomy" id="314023"/>
    <lineage>
        <taxon>Eukaryota</taxon>
        <taxon>Fungi</taxon>
        <taxon>Dikarya</taxon>
        <taxon>Ascomycota</taxon>
        <taxon>Pezizomycotina</taxon>
        <taxon>Sordariomycetes</taxon>
        <taxon>Sordariomycetidae</taxon>
        <taxon>Sordariales</taxon>
        <taxon>Lasiosphaeriaceae</taxon>
        <taxon>Apiosordaria</taxon>
    </lineage>
</organism>
<keyword evidence="2" id="KW-1185">Reference proteome</keyword>
<evidence type="ECO:0000313" key="2">
    <source>
        <dbReference type="Proteomes" id="UP001172159"/>
    </source>
</evidence>
<dbReference type="Proteomes" id="UP001172159">
    <property type="component" value="Unassembled WGS sequence"/>
</dbReference>